<keyword evidence="4" id="KW-1185">Reference proteome</keyword>
<keyword evidence="2" id="KW-1133">Transmembrane helix</keyword>
<evidence type="ECO:0000256" key="2">
    <source>
        <dbReference type="SAM" id="Phobius"/>
    </source>
</evidence>
<feature type="transmembrane region" description="Helical" evidence="2">
    <location>
        <begin position="109"/>
        <end position="130"/>
    </location>
</feature>
<dbReference type="RefSeq" id="WP_073275333.1">
    <property type="nucleotide sequence ID" value="NZ_FQVA01000002.1"/>
</dbReference>
<keyword evidence="2" id="KW-0812">Transmembrane</keyword>
<feature type="region of interest" description="Disordered" evidence="1">
    <location>
        <begin position="1"/>
        <end position="39"/>
    </location>
</feature>
<proteinExistence type="predicted"/>
<evidence type="ECO:0000313" key="4">
    <source>
        <dbReference type="Proteomes" id="UP000184170"/>
    </source>
</evidence>
<dbReference type="Proteomes" id="UP000184170">
    <property type="component" value="Unassembled WGS sequence"/>
</dbReference>
<reference evidence="4" key="1">
    <citation type="submission" date="2016-11" db="EMBL/GenBank/DDBJ databases">
        <authorList>
            <person name="Varghese N."/>
            <person name="Submissions S."/>
        </authorList>
    </citation>
    <scope>NUCLEOTIDE SEQUENCE [LARGE SCALE GENOMIC DNA]</scope>
    <source>
        <strain evidence="4">CGMCC 1.7063</strain>
    </source>
</reference>
<dbReference type="OrthoDB" id="5741874at2"/>
<keyword evidence="2" id="KW-0472">Membrane</keyword>
<accession>A0A1M5D086</accession>
<dbReference type="STRING" id="494016.SAMN04487965_2364"/>
<name>A0A1M5D086_9GAMM</name>
<protein>
    <submittedName>
        <fullName evidence="3">Uncharacterized protein</fullName>
    </submittedName>
</protein>
<feature type="compositionally biased region" description="Basic and acidic residues" evidence="1">
    <location>
        <begin position="1"/>
        <end position="12"/>
    </location>
</feature>
<organism evidence="3 4">
    <name type="scientific">Microbulbifer donghaiensis</name>
    <dbReference type="NCBI Taxonomy" id="494016"/>
    <lineage>
        <taxon>Bacteria</taxon>
        <taxon>Pseudomonadati</taxon>
        <taxon>Pseudomonadota</taxon>
        <taxon>Gammaproteobacteria</taxon>
        <taxon>Cellvibrionales</taxon>
        <taxon>Microbulbiferaceae</taxon>
        <taxon>Microbulbifer</taxon>
    </lineage>
</organism>
<sequence>MANARKPEHSDETPEPAAQSRSRDQFSSPPEDGDDSEPSALARADATLTLLSAWLTNFQALMRLEFSRTIAASKRIIALNLLLLPLAVTFVLSLCGGVGLIGYRLSQSVYIGFFVFILTQLAVLAAILLYQRKLSSMLGFDETKRQAHQAKEALSDVFESFK</sequence>
<feature type="transmembrane region" description="Helical" evidence="2">
    <location>
        <begin position="77"/>
        <end position="103"/>
    </location>
</feature>
<evidence type="ECO:0000313" key="3">
    <source>
        <dbReference type="EMBL" id="SHF60391.1"/>
    </source>
</evidence>
<gene>
    <name evidence="3" type="ORF">SAMN04487965_2364</name>
</gene>
<evidence type="ECO:0000256" key="1">
    <source>
        <dbReference type="SAM" id="MobiDB-lite"/>
    </source>
</evidence>
<dbReference type="AlphaFoldDB" id="A0A1M5D086"/>
<dbReference type="EMBL" id="FQVA01000002">
    <property type="protein sequence ID" value="SHF60391.1"/>
    <property type="molecule type" value="Genomic_DNA"/>
</dbReference>